<dbReference type="EMBL" id="CADCUT010000145">
    <property type="protein sequence ID" value="CAA9417968.1"/>
    <property type="molecule type" value="Genomic_DNA"/>
</dbReference>
<evidence type="ECO:0000313" key="2">
    <source>
        <dbReference type="EMBL" id="CAA9417968.1"/>
    </source>
</evidence>
<reference evidence="2" key="1">
    <citation type="submission" date="2020-02" db="EMBL/GenBank/DDBJ databases">
        <authorList>
            <person name="Meier V. D."/>
        </authorList>
    </citation>
    <scope>NUCLEOTIDE SEQUENCE</scope>
    <source>
        <strain evidence="2">AVDCRST_MAG03</strain>
    </source>
</reference>
<feature type="compositionally biased region" description="Basic and acidic residues" evidence="1">
    <location>
        <begin position="48"/>
        <end position="62"/>
    </location>
</feature>
<organism evidence="2">
    <name type="scientific">uncultured Rubrobacteraceae bacterium</name>
    <dbReference type="NCBI Taxonomy" id="349277"/>
    <lineage>
        <taxon>Bacteria</taxon>
        <taxon>Bacillati</taxon>
        <taxon>Actinomycetota</taxon>
        <taxon>Rubrobacteria</taxon>
        <taxon>Rubrobacterales</taxon>
        <taxon>Rubrobacteraceae</taxon>
        <taxon>environmental samples</taxon>
    </lineage>
</organism>
<protein>
    <submittedName>
        <fullName evidence="2">Carboxymuconolactone decarboxylase</fullName>
    </submittedName>
</protein>
<gene>
    <name evidence="2" type="ORF">AVDCRST_MAG03-2334</name>
</gene>
<dbReference type="AlphaFoldDB" id="A0A6J4PRM1"/>
<feature type="region of interest" description="Disordered" evidence="1">
    <location>
        <begin position="1"/>
        <end position="196"/>
    </location>
</feature>
<feature type="compositionally biased region" description="Basic and acidic residues" evidence="1">
    <location>
        <begin position="146"/>
        <end position="168"/>
    </location>
</feature>
<proteinExistence type="predicted"/>
<sequence>DRQHPSAPNRDHRPLRGRAQEVQQEDVRRGARVPWGDVAQQAGAEGQPRPRPEVRQVERVRQGPEVLRPHGGGVPDRLQFLSRPRILPGPQRGARPGQGPRGPALARIRGLHAAGAGRPGVRRGDDAHPADGHRRARSAAARPARGARDGRADHVDRDGEPVCAWERRSGHRGRGACGVLRPGAPASAERRGVADM</sequence>
<feature type="compositionally biased region" description="Low complexity" evidence="1">
    <location>
        <begin position="88"/>
        <end position="107"/>
    </location>
</feature>
<feature type="non-terminal residue" evidence="2">
    <location>
        <position position="196"/>
    </location>
</feature>
<feature type="non-terminal residue" evidence="2">
    <location>
        <position position="1"/>
    </location>
</feature>
<accession>A0A6J4PRM1</accession>
<evidence type="ECO:0000256" key="1">
    <source>
        <dbReference type="SAM" id="MobiDB-lite"/>
    </source>
</evidence>
<feature type="compositionally biased region" description="Basic and acidic residues" evidence="1">
    <location>
        <begin position="122"/>
        <end position="133"/>
    </location>
</feature>
<name>A0A6J4PRM1_9ACTN</name>